<proteinExistence type="predicted"/>
<keyword evidence="2" id="KW-1185">Reference proteome</keyword>
<name>A0A8J5QJT7_9ASCO</name>
<sequence length="260" mass="30477">MFSMYRNSKSDVQRWILLQKDPSRVPVHHISSSTREYKEPRVSSPILNRHERIHVRDLTISNSDNINLAYELSRYPNLKYLCIHNLRVDDHLPQISATKIRIARSEKFNKVRFFQCFDVTRITSLNLENASLGIVPLAPEFVSLRELTIKEDTEVMVIFASCLIANSLTSISIPSNPEIDTRPALNHHCGSLRFIKCDFDPSYIIRKNPYEAKKIFYRLISDFERFPKLEWAIHLGVALRVNKKRDAFAKVWFHPEEYPY</sequence>
<organism evidence="1 2">
    <name type="scientific">[Candida] subhashii</name>
    <dbReference type="NCBI Taxonomy" id="561895"/>
    <lineage>
        <taxon>Eukaryota</taxon>
        <taxon>Fungi</taxon>
        <taxon>Dikarya</taxon>
        <taxon>Ascomycota</taxon>
        <taxon>Saccharomycotina</taxon>
        <taxon>Pichiomycetes</taxon>
        <taxon>Debaryomycetaceae</taxon>
        <taxon>Spathaspora</taxon>
    </lineage>
</organism>
<comment type="caution">
    <text evidence="1">The sequence shown here is derived from an EMBL/GenBank/DDBJ whole genome shotgun (WGS) entry which is preliminary data.</text>
</comment>
<dbReference type="Proteomes" id="UP000694255">
    <property type="component" value="Unassembled WGS sequence"/>
</dbReference>
<dbReference type="EMBL" id="JAGSYN010000199">
    <property type="protein sequence ID" value="KAG7661748.1"/>
    <property type="molecule type" value="Genomic_DNA"/>
</dbReference>
<dbReference type="RefSeq" id="XP_049261981.1">
    <property type="nucleotide sequence ID" value="XM_049408683.1"/>
</dbReference>
<dbReference type="GeneID" id="73471496"/>
<reference evidence="1 2" key="1">
    <citation type="journal article" date="2021" name="DNA Res.">
        <title>Genome analysis of Candida subhashii reveals its hybrid nature and dual mitochondrial genome conformations.</title>
        <authorList>
            <person name="Mixao V."/>
            <person name="Hegedusova E."/>
            <person name="Saus E."/>
            <person name="Pryszcz L.P."/>
            <person name="Cillingova A."/>
            <person name="Nosek J."/>
            <person name="Gabaldon T."/>
        </authorList>
    </citation>
    <scope>NUCLEOTIDE SEQUENCE [LARGE SCALE GENOMIC DNA]</scope>
    <source>
        <strain evidence="1 2">CBS 10753</strain>
    </source>
</reference>
<gene>
    <name evidence="1" type="ORF">J8A68_004696</name>
</gene>
<protein>
    <submittedName>
        <fullName evidence="1">Uncharacterized protein</fullName>
    </submittedName>
</protein>
<evidence type="ECO:0000313" key="2">
    <source>
        <dbReference type="Proteomes" id="UP000694255"/>
    </source>
</evidence>
<accession>A0A8J5QJT7</accession>
<evidence type="ECO:0000313" key="1">
    <source>
        <dbReference type="EMBL" id="KAG7661748.1"/>
    </source>
</evidence>
<dbReference type="AlphaFoldDB" id="A0A8J5QJT7"/>